<name>T1D5G6_9DIPT</name>
<dbReference type="EMBL" id="GALA01000518">
    <property type="protein sequence ID" value="JAA94334.1"/>
    <property type="molecule type" value="mRNA"/>
</dbReference>
<reference evidence="3" key="1">
    <citation type="journal article" date="2013" name="BMC Genomics">
        <title>A deep insight into the sialotranscriptome of the mosquito, Psorophora albipes.</title>
        <authorList>
            <person name="Chagas A.C."/>
            <person name="Calvo E."/>
            <person name="Rios-Velasquez C.M."/>
            <person name="Pessoa F.A."/>
            <person name="Medeiros J.F."/>
            <person name="Ribeiro J.M."/>
        </authorList>
    </citation>
    <scope>NUCLEOTIDE SEQUENCE</scope>
</reference>
<organism evidence="3">
    <name type="scientific">Psorophora albipes</name>
    <dbReference type="NCBI Taxonomy" id="869069"/>
    <lineage>
        <taxon>Eukaryota</taxon>
        <taxon>Metazoa</taxon>
        <taxon>Ecdysozoa</taxon>
        <taxon>Arthropoda</taxon>
        <taxon>Hexapoda</taxon>
        <taxon>Insecta</taxon>
        <taxon>Pterygota</taxon>
        <taxon>Neoptera</taxon>
        <taxon>Endopterygota</taxon>
        <taxon>Diptera</taxon>
        <taxon>Nematocera</taxon>
        <taxon>Culicoidea</taxon>
        <taxon>Culicidae</taxon>
        <taxon>Culicinae</taxon>
        <taxon>Aedini</taxon>
        <taxon>Psorophora</taxon>
    </lineage>
</organism>
<protein>
    <submittedName>
        <fullName evidence="3">Putative hhh secreted protein</fullName>
    </submittedName>
</protein>
<evidence type="ECO:0000256" key="1">
    <source>
        <dbReference type="SAM" id="MobiDB-lite"/>
    </source>
</evidence>
<evidence type="ECO:0000313" key="3">
    <source>
        <dbReference type="EMBL" id="JAA94334.1"/>
    </source>
</evidence>
<feature type="region of interest" description="Disordered" evidence="1">
    <location>
        <begin position="26"/>
        <end position="48"/>
    </location>
</feature>
<keyword evidence="2" id="KW-0732">Signal</keyword>
<sequence>MKVLLVTFLVAIVALLVIALPHHHPHHNGTSHHHPPVGQWNGTNAAGSAGRFNRTFPPSWFRPPRWGWRNNSRPFSFQPQEVQVQDQQFNSSTIRTRCMTKSRRGVKFI</sequence>
<feature type="compositionally biased region" description="Basic residues" evidence="1">
    <location>
        <begin position="26"/>
        <end position="35"/>
    </location>
</feature>
<proteinExistence type="evidence at transcript level"/>
<evidence type="ECO:0000256" key="2">
    <source>
        <dbReference type="SAM" id="SignalP"/>
    </source>
</evidence>
<accession>T1D5G6</accession>
<dbReference type="AlphaFoldDB" id="T1D5G6"/>
<feature type="signal peptide" evidence="2">
    <location>
        <begin position="1"/>
        <end position="19"/>
    </location>
</feature>
<feature type="chain" id="PRO_5004574544" evidence="2">
    <location>
        <begin position="20"/>
        <end position="109"/>
    </location>
</feature>